<evidence type="ECO:0000259" key="1">
    <source>
        <dbReference type="PROSITE" id="PS51186"/>
    </source>
</evidence>
<gene>
    <name evidence="3" type="ORF">Plo01_42340</name>
</gene>
<proteinExistence type="predicted"/>
<evidence type="ECO:0000313" key="3">
    <source>
        <dbReference type="EMBL" id="GIH77805.1"/>
    </source>
</evidence>
<evidence type="ECO:0000313" key="4">
    <source>
        <dbReference type="Proteomes" id="UP000616724"/>
    </source>
</evidence>
<dbReference type="InterPro" id="IPR016181">
    <property type="entry name" value="Acyl_CoA_acyltransferase"/>
</dbReference>
<dbReference type="Gene3D" id="3.40.630.30">
    <property type="match status" value="1"/>
</dbReference>
<evidence type="ECO:0008006" key="5">
    <source>
        <dbReference type="Google" id="ProtNLM"/>
    </source>
</evidence>
<dbReference type="EMBL" id="BOOH01000035">
    <property type="protein sequence ID" value="GIH77805.1"/>
    <property type="molecule type" value="Genomic_DNA"/>
</dbReference>
<name>A0A8J3RMP6_9ACTN</name>
<reference evidence="3 4" key="1">
    <citation type="submission" date="2021-01" db="EMBL/GenBank/DDBJ databases">
        <title>Whole genome shotgun sequence of Planobispora longispora NBRC 13918.</title>
        <authorList>
            <person name="Komaki H."/>
            <person name="Tamura T."/>
        </authorList>
    </citation>
    <scope>NUCLEOTIDE SEQUENCE [LARGE SCALE GENOMIC DNA]</scope>
    <source>
        <strain evidence="3 4">NBRC 13918</strain>
    </source>
</reference>
<dbReference type="PANTHER" id="PTHR31435:SF10">
    <property type="entry name" value="BSR4717 PROTEIN"/>
    <property type="match status" value="1"/>
</dbReference>
<dbReference type="RefSeq" id="WP_203892366.1">
    <property type="nucleotide sequence ID" value="NZ_BOOH01000035.1"/>
</dbReference>
<dbReference type="AlphaFoldDB" id="A0A8J3RMP6"/>
<accession>A0A8J3RMP6</accession>
<dbReference type="CDD" id="cd04301">
    <property type="entry name" value="NAT_SF"/>
    <property type="match status" value="1"/>
</dbReference>
<dbReference type="InterPro" id="IPR000182">
    <property type="entry name" value="GNAT_dom"/>
</dbReference>
<dbReference type="PROSITE" id="PS51186">
    <property type="entry name" value="GNAT"/>
    <property type="match status" value="1"/>
</dbReference>
<dbReference type="Pfam" id="PF14542">
    <property type="entry name" value="Acetyltransf_CG"/>
    <property type="match status" value="1"/>
</dbReference>
<evidence type="ECO:0000259" key="2">
    <source>
        <dbReference type="PROSITE" id="PS51729"/>
    </source>
</evidence>
<feature type="domain" description="N-acetyltransferase" evidence="1">
    <location>
        <begin position="1"/>
        <end position="100"/>
    </location>
</feature>
<keyword evidence="4" id="KW-1185">Reference proteome</keyword>
<organism evidence="3 4">
    <name type="scientific">Planobispora longispora</name>
    <dbReference type="NCBI Taxonomy" id="28887"/>
    <lineage>
        <taxon>Bacteria</taxon>
        <taxon>Bacillati</taxon>
        <taxon>Actinomycetota</taxon>
        <taxon>Actinomycetes</taxon>
        <taxon>Streptosporangiales</taxon>
        <taxon>Streptosporangiaceae</taxon>
        <taxon>Planobispora</taxon>
    </lineage>
</organism>
<dbReference type="GO" id="GO:0016747">
    <property type="term" value="F:acyltransferase activity, transferring groups other than amino-acyl groups"/>
    <property type="evidence" value="ECO:0007669"/>
    <property type="project" value="InterPro"/>
</dbReference>
<dbReference type="Proteomes" id="UP000616724">
    <property type="component" value="Unassembled WGS sequence"/>
</dbReference>
<dbReference type="InterPro" id="IPR045057">
    <property type="entry name" value="Gcn5-rel_NAT"/>
</dbReference>
<feature type="domain" description="N-acetyltransferase" evidence="2">
    <location>
        <begin position="9"/>
        <end position="95"/>
    </location>
</feature>
<dbReference type="PANTHER" id="PTHR31435">
    <property type="entry name" value="PROTEIN NATD1"/>
    <property type="match status" value="1"/>
</dbReference>
<protein>
    <recommendedName>
        <fullName evidence="5">N-acetyltransferase</fullName>
    </recommendedName>
</protein>
<dbReference type="InterPro" id="IPR031165">
    <property type="entry name" value="GNAT_YJDJ"/>
</dbReference>
<dbReference type="SUPFAM" id="SSF55729">
    <property type="entry name" value="Acyl-CoA N-acyltransferases (Nat)"/>
    <property type="match status" value="1"/>
</dbReference>
<comment type="caution">
    <text evidence="3">The sequence shown here is derived from an EMBL/GenBank/DDBJ whole genome shotgun (WGS) entry which is preliminary data.</text>
</comment>
<sequence length="120" mass="12757">MEQAEPKVVDNPEAGRFEILLDGRKAGFAEYRRKGAKLSLTHTEIDPAFEGRGLGSALARGALDAARAGGLSVLPFCPFIRGYIERHPGYLDLVPADQRARFSLAPADPADPAPGGADRG</sequence>
<dbReference type="PROSITE" id="PS51729">
    <property type="entry name" value="GNAT_YJDJ"/>
    <property type="match status" value="1"/>
</dbReference>